<reference evidence="2 3" key="1">
    <citation type="submission" date="2024-06" db="EMBL/GenBank/DDBJ databases">
        <title>Genomic Encyclopedia of Type Strains, Phase IV (KMG-IV): sequencing the most valuable type-strain genomes for metagenomic binning, comparative biology and taxonomic classification.</title>
        <authorList>
            <person name="Goeker M."/>
        </authorList>
    </citation>
    <scope>NUCLEOTIDE SEQUENCE [LARGE SCALE GENOMIC DNA]</scope>
    <source>
        <strain evidence="2 3">DSM 21331</strain>
    </source>
</reference>
<gene>
    <name evidence="2" type="ORF">ABID43_003452</name>
</gene>
<dbReference type="PANTHER" id="PTHR43194:SF2">
    <property type="entry name" value="PEROXISOMAL MEMBRANE PROTEIN LPX1"/>
    <property type="match status" value="1"/>
</dbReference>
<dbReference type="Proteomes" id="UP001549145">
    <property type="component" value="Unassembled WGS sequence"/>
</dbReference>
<evidence type="ECO:0000259" key="1">
    <source>
        <dbReference type="Pfam" id="PF12697"/>
    </source>
</evidence>
<keyword evidence="3" id="KW-1185">Reference proteome</keyword>
<name>A0ABV2L7T1_9HYPH</name>
<dbReference type="Pfam" id="PF12697">
    <property type="entry name" value="Abhydrolase_6"/>
    <property type="match status" value="1"/>
</dbReference>
<dbReference type="InterPro" id="IPR050228">
    <property type="entry name" value="Carboxylesterase_BioH"/>
</dbReference>
<comment type="caution">
    <text evidence="2">The sequence shown here is derived from an EMBL/GenBank/DDBJ whole genome shotgun (WGS) entry which is preliminary data.</text>
</comment>
<organism evidence="2 3">
    <name type="scientific">Methylobacterium goesingense</name>
    <dbReference type="NCBI Taxonomy" id="243690"/>
    <lineage>
        <taxon>Bacteria</taxon>
        <taxon>Pseudomonadati</taxon>
        <taxon>Pseudomonadota</taxon>
        <taxon>Alphaproteobacteria</taxon>
        <taxon>Hyphomicrobiales</taxon>
        <taxon>Methylobacteriaceae</taxon>
        <taxon>Methylobacterium</taxon>
    </lineage>
</organism>
<sequence>MTNQTPGHPVLFGLHYLGGSGRAFDQVAARLAGRVTCIALDLPGFGEAEAARGWDVAAMADAVADHIRAAAPRRWMLAGNSMGAKVTLVLARRAEDGAPGLEGLAGLVILAGSPPSPEPMSEDKRAAMTAWIDADPATRAREAGAFVDANVGAPLPDELRDGAVADVLRADPAAWKAWLAGGSREDWSARIGVLRTPAIILAGSEDADLGAPAQAALTAPHLARGQLVTLEGTGHLIPLERPDAVADAVLSLADGATAALPEVPPIPEAYAALIRSERVNTRLREALLQRAEPDDPAYQPRALDPVGLAILRAACARVLPQDGPGPIDFAARIDARLASGAGDGWRFARLPPDPEAYRLALRTLDAAARSRHGTPFVALATDAQDALLGSLESGAVSGDLDAEQMGFWFEDLRADVARTYLAHPVALARMNFSGIGAGGDTEPLPGFQSVGIGQREAWEPNAPPETVR</sequence>
<protein>
    <submittedName>
        <fullName evidence="2">Pimeloyl-ACP methyl ester carboxylesterase</fullName>
    </submittedName>
</protein>
<dbReference type="SUPFAM" id="SSF53474">
    <property type="entry name" value="alpha/beta-Hydrolases"/>
    <property type="match status" value="1"/>
</dbReference>
<dbReference type="InterPro" id="IPR027056">
    <property type="entry name" value="Gluconate_2DH_su3"/>
</dbReference>
<dbReference type="RefSeq" id="WP_238282181.1">
    <property type="nucleotide sequence ID" value="NZ_BPQL01000155.1"/>
</dbReference>
<dbReference type="InterPro" id="IPR029058">
    <property type="entry name" value="AB_hydrolase_fold"/>
</dbReference>
<dbReference type="EMBL" id="JBEPMM010000010">
    <property type="protein sequence ID" value="MET3693898.1"/>
    <property type="molecule type" value="Genomic_DNA"/>
</dbReference>
<evidence type="ECO:0000313" key="2">
    <source>
        <dbReference type="EMBL" id="MET3693898.1"/>
    </source>
</evidence>
<dbReference type="InterPro" id="IPR000073">
    <property type="entry name" value="AB_hydrolase_1"/>
</dbReference>
<proteinExistence type="predicted"/>
<dbReference type="PANTHER" id="PTHR43194">
    <property type="entry name" value="HYDROLASE ALPHA/BETA FOLD FAMILY"/>
    <property type="match status" value="1"/>
</dbReference>
<evidence type="ECO:0000313" key="3">
    <source>
        <dbReference type="Proteomes" id="UP001549145"/>
    </source>
</evidence>
<dbReference type="Gene3D" id="3.40.50.1820">
    <property type="entry name" value="alpha/beta hydrolase"/>
    <property type="match status" value="1"/>
</dbReference>
<dbReference type="Pfam" id="PF13618">
    <property type="entry name" value="Gluconate_2-dh3"/>
    <property type="match status" value="1"/>
</dbReference>
<accession>A0ABV2L7T1</accession>
<feature type="domain" description="AB hydrolase-1" evidence="1">
    <location>
        <begin position="18"/>
        <end position="248"/>
    </location>
</feature>